<dbReference type="AlphaFoldDB" id="A0AA86TR29"/>
<dbReference type="Proteomes" id="UP001642409">
    <property type="component" value="Unassembled WGS sequence"/>
</dbReference>
<proteinExistence type="predicted"/>
<dbReference type="EMBL" id="CATOUU010000187">
    <property type="protein sequence ID" value="CAI9919873.1"/>
    <property type="molecule type" value="Genomic_DNA"/>
</dbReference>
<protein>
    <submittedName>
        <fullName evidence="2">Hypothetical_protein</fullName>
    </submittedName>
</protein>
<organism evidence="1">
    <name type="scientific">Hexamita inflata</name>
    <dbReference type="NCBI Taxonomy" id="28002"/>
    <lineage>
        <taxon>Eukaryota</taxon>
        <taxon>Metamonada</taxon>
        <taxon>Diplomonadida</taxon>
        <taxon>Hexamitidae</taxon>
        <taxon>Hexamitinae</taxon>
        <taxon>Hexamita</taxon>
    </lineage>
</organism>
<evidence type="ECO:0000313" key="2">
    <source>
        <dbReference type="EMBL" id="CAL6081982.1"/>
    </source>
</evidence>
<evidence type="ECO:0000313" key="1">
    <source>
        <dbReference type="EMBL" id="CAI9919873.1"/>
    </source>
</evidence>
<accession>A0AA86TR29</accession>
<name>A0AA86TR29_9EUKA</name>
<evidence type="ECO:0000313" key="3">
    <source>
        <dbReference type="Proteomes" id="UP001642409"/>
    </source>
</evidence>
<reference evidence="1" key="1">
    <citation type="submission" date="2023-06" db="EMBL/GenBank/DDBJ databases">
        <authorList>
            <person name="Kurt Z."/>
        </authorList>
    </citation>
    <scope>NUCLEOTIDE SEQUENCE</scope>
</reference>
<reference evidence="2 3" key="2">
    <citation type="submission" date="2024-07" db="EMBL/GenBank/DDBJ databases">
        <authorList>
            <person name="Akdeniz Z."/>
        </authorList>
    </citation>
    <scope>NUCLEOTIDE SEQUENCE [LARGE SCALE GENOMIC DNA]</scope>
</reference>
<comment type="caution">
    <text evidence="1">The sequence shown here is derived from an EMBL/GenBank/DDBJ whole genome shotgun (WGS) entry which is preliminary data.</text>
</comment>
<keyword evidence="3" id="KW-1185">Reference proteome</keyword>
<sequence>MSWQRSVTRKCYFYNHSTTIWQLSVWKYLGSYSRHQRSSINYSVIHNIRYVYPFPDYRLSQNIYGKQITKLLSPKASQIKYSFAKPTSIWEYNQWMITRRKQIFLGFNKTQKSYRNDKVSELSKQVHSHSIRSSQQTLRFYFDYNLKSESQHFSRDNRVSFPLHKIIVINNQAYSTKAGFWRIIFFTYDNRVYLHQNQ</sequence>
<dbReference type="EMBL" id="CAXDID020000358">
    <property type="protein sequence ID" value="CAL6081982.1"/>
    <property type="molecule type" value="Genomic_DNA"/>
</dbReference>
<gene>
    <name evidence="2" type="ORF">HINF_LOCUS60774</name>
    <name evidence="1" type="ORF">HINF_LOCUS7518</name>
</gene>